<comment type="function">
    <text evidence="7">May be involved in the degradation of misfolded endoplasmic reticulum (ER) luminal proteins.</text>
</comment>
<name>A0A9W9F7N6_9EURO</name>
<dbReference type="EMBL" id="JAPQKI010000006">
    <property type="protein sequence ID" value="KAJ5095136.1"/>
    <property type="molecule type" value="Genomic_DNA"/>
</dbReference>
<feature type="compositionally biased region" description="Polar residues" evidence="8">
    <location>
        <begin position="226"/>
        <end position="243"/>
    </location>
</feature>
<feature type="transmembrane region" description="Helical" evidence="7">
    <location>
        <begin position="49"/>
        <end position="72"/>
    </location>
</feature>
<dbReference type="GeneID" id="81358899"/>
<feature type="transmembrane region" description="Helical" evidence="7">
    <location>
        <begin position="14"/>
        <end position="37"/>
    </location>
</feature>
<dbReference type="OrthoDB" id="19102at2759"/>
<dbReference type="InterPro" id="IPR035952">
    <property type="entry name" value="Rhomboid-like_sf"/>
</dbReference>
<dbReference type="AlphaFoldDB" id="A0A9W9F7N6"/>
<comment type="caution">
    <text evidence="9">The sequence shown here is derived from an EMBL/GenBank/DDBJ whole genome shotgun (WGS) entry which is preliminary data.</text>
</comment>
<evidence type="ECO:0000256" key="4">
    <source>
        <dbReference type="ARBA" id="ARBA00022824"/>
    </source>
</evidence>
<dbReference type="GO" id="GO:0006950">
    <property type="term" value="P:response to stress"/>
    <property type="evidence" value="ECO:0007669"/>
    <property type="project" value="UniProtKB-ARBA"/>
</dbReference>
<keyword evidence="3 7" id="KW-0812">Transmembrane</keyword>
<keyword evidence="4 7" id="KW-0256">Endoplasmic reticulum</keyword>
<evidence type="ECO:0000256" key="2">
    <source>
        <dbReference type="ARBA" id="ARBA00008917"/>
    </source>
</evidence>
<evidence type="ECO:0000313" key="9">
    <source>
        <dbReference type="EMBL" id="KAJ5095136.1"/>
    </source>
</evidence>
<dbReference type="SUPFAM" id="SSF144091">
    <property type="entry name" value="Rhomboid-like"/>
    <property type="match status" value="1"/>
</dbReference>
<reference evidence="9" key="2">
    <citation type="journal article" date="2023" name="IMA Fungus">
        <title>Comparative genomic study of the Penicillium genus elucidates a diverse pangenome and 15 lateral gene transfer events.</title>
        <authorList>
            <person name="Petersen C."/>
            <person name="Sorensen T."/>
            <person name="Nielsen M.R."/>
            <person name="Sondergaard T.E."/>
            <person name="Sorensen J.L."/>
            <person name="Fitzpatrick D.A."/>
            <person name="Frisvad J.C."/>
            <person name="Nielsen K.L."/>
        </authorList>
    </citation>
    <scope>NUCLEOTIDE SEQUENCE</scope>
    <source>
        <strain evidence="9">IBT 30761</strain>
    </source>
</reference>
<dbReference type="Pfam" id="PF04511">
    <property type="entry name" value="DER1"/>
    <property type="match status" value="1"/>
</dbReference>
<evidence type="ECO:0000313" key="10">
    <source>
        <dbReference type="Proteomes" id="UP001149074"/>
    </source>
</evidence>
<keyword evidence="10" id="KW-1185">Reference proteome</keyword>
<dbReference type="PANTHER" id="PTHR11009">
    <property type="entry name" value="DER1-LIKE PROTEIN, DERLIN"/>
    <property type="match status" value="1"/>
</dbReference>
<organism evidence="9 10">
    <name type="scientific">Penicillium argentinense</name>
    <dbReference type="NCBI Taxonomy" id="1131581"/>
    <lineage>
        <taxon>Eukaryota</taxon>
        <taxon>Fungi</taxon>
        <taxon>Dikarya</taxon>
        <taxon>Ascomycota</taxon>
        <taxon>Pezizomycotina</taxon>
        <taxon>Eurotiomycetes</taxon>
        <taxon>Eurotiomycetidae</taxon>
        <taxon>Eurotiales</taxon>
        <taxon>Aspergillaceae</taxon>
        <taxon>Penicillium</taxon>
    </lineage>
</organism>
<dbReference type="GO" id="GO:0005789">
    <property type="term" value="C:endoplasmic reticulum membrane"/>
    <property type="evidence" value="ECO:0007669"/>
    <property type="project" value="UniProtKB-SubCell"/>
</dbReference>
<evidence type="ECO:0000256" key="3">
    <source>
        <dbReference type="ARBA" id="ARBA00022692"/>
    </source>
</evidence>
<dbReference type="InterPro" id="IPR007599">
    <property type="entry name" value="DER1"/>
</dbReference>
<evidence type="ECO:0000256" key="6">
    <source>
        <dbReference type="ARBA" id="ARBA00023136"/>
    </source>
</evidence>
<evidence type="ECO:0000256" key="8">
    <source>
        <dbReference type="SAM" id="MobiDB-lite"/>
    </source>
</evidence>
<keyword evidence="5 7" id="KW-1133">Transmembrane helix</keyword>
<feature type="region of interest" description="Disordered" evidence="8">
    <location>
        <begin position="211"/>
        <end position="254"/>
    </location>
</feature>
<feature type="transmembrane region" description="Helical" evidence="7">
    <location>
        <begin position="137"/>
        <end position="159"/>
    </location>
</feature>
<evidence type="ECO:0000256" key="1">
    <source>
        <dbReference type="ARBA" id="ARBA00004477"/>
    </source>
</evidence>
<evidence type="ECO:0000256" key="5">
    <source>
        <dbReference type="ARBA" id="ARBA00022989"/>
    </source>
</evidence>
<comment type="subcellular location">
    <subcellularLocation>
        <location evidence="1 7">Endoplasmic reticulum membrane</location>
        <topology evidence="1 7">Multi-pass membrane protein</topology>
    </subcellularLocation>
</comment>
<keyword evidence="6 7" id="KW-0472">Membrane</keyword>
<evidence type="ECO:0000256" key="7">
    <source>
        <dbReference type="RuleBase" id="RU363059"/>
    </source>
</evidence>
<reference evidence="9" key="1">
    <citation type="submission" date="2022-11" db="EMBL/GenBank/DDBJ databases">
        <authorList>
            <person name="Petersen C."/>
        </authorList>
    </citation>
    <scope>NUCLEOTIDE SEQUENCE</scope>
    <source>
        <strain evidence="9">IBT 30761</strain>
    </source>
</reference>
<sequence length="254" mass="28539">METFWAAPPVSRTITALTFIQSTALYGGVLSGYWVIWVPRLIFQVPPQIWRLALPFFITGPKLSFIFDLYHMYTYGSALETSSVRFSRPGDFVTYLVFVALVIMLTAGYILGGVVFTSALILAMVYTYAQDNRGRKVYFFFVQMPVQYLPYAMLFITLLQQGWPSALSESMGIVAAHAYDFVTHIYPTYGGGRNWLVTPGFVHRFFSNTSSRSYGTASRQPEPRSTGPSTSRGWTSSFQNPWSNRGAGRRLGGN</sequence>
<comment type="similarity">
    <text evidence="2 7">Belongs to the derlin family.</text>
</comment>
<dbReference type="RefSeq" id="XP_056473286.1">
    <property type="nucleotide sequence ID" value="XM_056619920.1"/>
</dbReference>
<proteinExistence type="inferred from homology"/>
<dbReference type="Proteomes" id="UP001149074">
    <property type="component" value="Unassembled WGS sequence"/>
</dbReference>
<accession>A0A9W9F7N6</accession>
<feature type="transmembrane region" description="Helical" evidence="7">
    <location>
        <begin position="92"/>
        <end position="125"/>
    </location>
</feature>
<protein>
    <recommendedName>
        <fullName evidence="7">Derlin</fullName>
    </recommendedName>
</protein>
<gene>
    <name evidence="9" type="ORF">N7532_007427</name>
</gene>